<organism evidence="1">
    <name type="scientific">marine metagenome</name>
    <dbReference type="NCBI Taxonomy" id="408172"/>
    <lineage>
        <taxon>unclassified sequences</taxon>
        <taxon>metagenomes</taxon>
        <taxon>ecological metagenomes</taxon>
    </lineage>
</organism>
<dbReference type="EMBL" id="UINC01076331">
    <property type="protein sequence ID" value="SVC15397.1"/>
    <property type="molecule type" value="Genomic_DNA"/>
</dbReference>
<protein>
    <submittedName>
        <fullName evidence="1">Uncharacterized protein</fullName>
    </submittedName>
</protein>
<sequence length="341" mass="38686">MQLSLFENIFSPTMSGQIVLLDTNSIVLNLPIIGQEYLSFKIKTASLGNEGTDIIDYTENVFSIYKIDKRIMGDNSEAIVLHFSSPEMMRNSRTRVSKSYANSIDKIVIDVLQNARYLNSKKDLFIEGTVGVRKMIAPNNQPFTFVQKLASEAISTEHGSPYFMFYENKDGIHFRSLDGLYSQPVSAEYNTGKFSHQESSGTVVKDVLDEYSRPISHQIVQANDMLSNVRGGLLGSNLITHDIYKKNYNIKSFRYFKNFPDYSRLSDNPIYNTNVIDEFGNTVDNFTNANIHLHPTAKVEESDAQHYTDVTTAPYSPNRIENSLLHRQAKFLELKKGLSLI</sequence>
<name>A0A382JWS2_9ZZZZ</name>
<accession>A0A382JWS2</accession>
<dbReference type="AlphaFoldDB" id="A0A382JWS2"/>
<evidence type="ECO:0000313" key="1">
    <source>
        <dbReference type="EMBL" id="SVC15397.1"/>
    </source>
</evidence>
<feature type="non-terminal residue" evidence="1">
    <location>
        <position position="341"/>
    </location>
</feature>
<proteinExistence type="predicted"/>
<reference evidence="1" key="1">
    <citation type="submission" date="2018-05" db="EMBL/GenBank/DDBJ databases">
        <authorList>
            <person name="Lanie J.A."/>
            <person name="Ng W.-L."/>
            <person name="Kazmierczak K.M."/>
            <person name="Andrzejewski T.M."/>
            <person name="Davidsen T.M."/>
            <person name="Wayne K.J."/>
            <person name="Tettelin H."/>
            <person name="Glass J.I."/>
            <person name="Rusch D."/>
            <person name="Podicherti R."/>
            <person name="Tsui H.-C.T."/>
            <person name="Winkler M.E."/>
        </authorList>
    </citation>
    <scope>NUCLEOTIDE SEQUENCE</scope>
</reference>
<gene>
    <name evidence="1" type="ORF">METZ01_LOCUS268251</name>
</gene>